<proteinExistence type="predicted"/>
<feature type="transmembrane region" description="Helical" evidence="4">
    <location>
        <begin position="274"/>
        <end position="294"/>
    </location>
</feature>
<accession>A0ABQ0A8V7</accession>
<dbReference type="Pfam" id="PF01553">
    <property type="entry name" value="Acyltransferase"/>
    <property type="match status" value="1"/>
</dbReference>
<feature type="transmembrane region" description="Helical" evidence="4">
    <location>
        <begin position="7"/>
        <end position="25"/>
    </location>
</feature>
<dbReference type="InterPro" id="IPR036259">
    <property type="entry name" value="MFS_trans_sf"/>
</dbReference>
<dbReference type="Gene3D" id="1.20.1250.20">
    <property type="entry name" value="MFS general substrate transporter like domains"/>
    <property type="match status" value="1"/>
</dbReference>
<feature type="transmembrane region" description="Helical" evidence="4">
    <location>
        <begin position="81"/>
        <end position="99"/>
    </location>
</feature>
<dbReference type="Gene3D" id="3.40.50.12780">
    <property type="entry name" value="N-terminal domain of ligase-like"/>
    <property type="match status" value="1"/>
</dbReference>
<dbReference type="CDD" id="cd06173">
    <property type="entry name" value="MFS_MefA_like"/>
    <property type="match status" value="1"/>
</dbReference>
<dbReference type="Pfam" id="PF00501">
    <property type="entry name" value="AMP-binding"/>
    <property type="match status" value="1"/>
</dbReference>
<name>A0ABQ0A8V7_9GAMM</name>
<dbReference type="SUPFAM" id="SSF69593">
    <property type="entry name" value="Glycerol-3-phosphate (1)-acyltransferase"/>
    <property type="match status" value="1"/>
</dbReference>
<feature type="domain" description="Phospholipid/glycerol acyltransferase" evidence="5">
    <location>
        <begin position="448"/>
        <end position="562"/>
    </location>
</feature>
<dbReference type="SUPFAM" id="SSF56801">
    <property type="entry name" value="Acetyl-CoA synthetase-like"/>
    <property type="match status" value="1"/>
</dbReference>
<dbReference type="Gene3D" id="3.30.300.30">
    <property type="match status" value="1"/>
</dbReference>
<keyword evidence="2 4" id="KW-1133">Transmembrane helix</keyword>
<dbReference type="InterPro" id="IPR000873">
    <property type="entry name" value="AMP-dep_synth/lig_dom"/>
</dbReference>
<comment type="caution">
    <text evidence="6">The sequence shown here is derived from an EMBL/GenBank/DDBJ whole genome shotgun (WGS) entry which is preliminary data.</text>
</comment>
<keyword evidence="7" id="KW-1185">Reference proteome</keyword>
<keyword evidence="1 4" id="KW-0812">Transmembrane</keyword>
<protein>
    <submittedName>
        <fullName evidence="6">Acyl-[ACP]--phospholipid O-acyltransferase</fullName>
    </submittedName>
</protein>
<dbReference type="RefSeq" id="WP_353302738.1">
    <property type="nucleotide sequence ID" value="NZ_BAABWN010000005.1"/>
</dbReference>
<sequence length="1155" mass="126718">MIKLRNFQGAIPFFIAVFLNAFVDLGHKIVIQNTVYKLYDGPEQVILTAIVNALILLPFILLMSPAGFLSDRFRKTSVMRMSAWAAFGLTILITVFYYLGWFWLAFAMTFLLAAQSAIYSPAKMGYIKELFGKERLGEANGVVAALSIIAILAGIFTYSIFFEWGYSASNQVNNEAEIVTAIAPIGFLLMASALVELILTYRLPPPNIADTSAQFSTTEYFKGKLFKEDLKPLTENRIIGLSVLGLAIFWAVGQVMLAAFPAFFKDFSQNDNTILVQGILACSGLGIALGSGVAGKISRNYIETGLLPFGALGISIGLAFLTFLESPLTFALCFLFIGFSGGIFIVPLNALIQFYAKENALGKTLAANNWVQNIAMFSFLVLSALFAYFGWQSSALLQLIAVVAVIGCIYVIYELPQSLTRFLLTLIVSRRYKVNVQGMKNIPAKGGVLMLGNHISWIDWAIVQIASPRPVRFVMIRNIYEKKLLRWFFDLFGCIPIEQGPRSRKALEKVSEYLNNGEVVCLFPEGTISRNGHLAEFRKGFEKACENANDDVVVIPFYMRGLWGSQFSRSSSRLKSSTSSMLTRDVIIAFGEPCHKDITADVVKRKVFDISIQSWQTYVEDLPTINKLWIQSAKQTGFKPAIIDNTLNVTLSGYRALTSSIILARRVRALCKKQNVGILLPTSAGGALLNMATLLAGKTIVNLNYTASPEAVAAALQQADIDTVFTSQRFLSKLEGRGIVLDFSTVNLINLDETSKEITTFEKLSTLAISILCPTSIIKRLVCRKQQKPNNTAAILFSSGSEGTPKGVQISHKNILANVKQIADVLNMEDDDAIMANLPLFHAFGLTVTQFLPLLEGCPMICHADPTDALGCSKAIARYRATIMCGTSTFLRLYCRNSKVEPLMLDSLRIVVSGAEKLHSDVRDAFAQKFNKPIFEGYGATETTPVAAVNLPDKLDASSFTVQRGQKVGSVGMPLPGTSCKIVDPETLEDIPTGEAGMILIGGPQVMHGYLNMPEKTESVLTEIGDARWYITGDKGYLDEDGYLYIVDRYSRFAKLGGEMVSLGAVENAIAKVIDDADSEAILTSLPDEKKGEKLIVLHNQELDTNDIKNQLKENGLNSLSIPQSWFKVEQLPKLGSGKTDFVKAKALAAQLQVG</sequence>
<evidence type="ECO:0000256" key="1">
    <source>
        <dbReference type="ARBA" id="ARBA00022692"/>
    </source>
</evidence>
<dbReference type="InterPro" id="IPR011701">
    <property type="entry name" value="MFS"/>
</dbReference>
<evidence type="ECO:0000256" key="3">
    <source>
        <dbReference type="ARBA" id="ARBA00023136"/>
    </source>
</evidence>
<organism evidence="6 7">
    <name type="scientific">Sessilibacter corallicola</name>
    <dbReference type="NCBI Taxonomy" id="2904075"/>
    <lineage>
        <taxon>Bacteria</taxon>
        <taxon>Pseudomonadati</taxon>
        <taxon>Pseudomonadota</taxon>
        <taxon>Gammaproteobacteria</taxon>
        <taxon>Cellvibrionales</taxon>
        <taxon>Cellvibrionaceae</taxon>
        <taxon>Sessilibacter</taxon>
    </lineage>
</organism>
<dbReference type="SUPFAM" id="SSF103473">
    <property type="entry name" value="MFS general substrate transporter"/>
    <property type="match status" value="1"/>
</dbReference>
<evidence type="ECO:0000313" key="7">
    <source>
        <dbReference type="Proteomes" id="UP001465153"/>
    </source>
</evidence>
<feature type="transmembrane region" description="Helical" evidence="4">
    <location>
        <begin position="395"/>
        <end position="413"/>
    </location>
</feature>
<keyword evidence="3 4" id="KW-0472">Membrane</keyword>
<dbReference type="PANTHER" id="PTHR43767:SF1">
    <property type="entry name" value="NONRIBOSOMAL PEPTIDE SYNTHASE PES1 (EUROFUNG)-RELATED"/>
    <property type="match status" value="1"/>
</dbReference>
<evidence type="ECO:0000313" key="6">
    <source>
        <dbReference type="EMBL" id="GAA6168082.1"/>
    </source>
</evidence>
<dbReference type="EMBL" id="BAABWN010000005">
    <property type="protein sequence ID" value="GAA6168082.1"/>
    <property type="molecule type" value="Genomic_DNA"/>
</dbReference>
<dbReference type="NCBIfam" id="NF006386">
    <property type="entry name" value="PRK08633.1"/>
    <property type="match status" value="1"/>
</dbReference>
<dbReference type="Pfam" id="PF07690">
    <property type="entry name" value="MFS_1"/>
    <property type="match status" value="1"/>
</dbReference>
<dbReference type="PANTHER" id="PTHR43767">
    <property type="entry name" value="LONG-CHAIN-FATTY-ACID--COA LIGASE"/>
    <property type="match status" value="1"/>
</dbReference>
<feature type="transmembrane region" description="Helical" evidence="4">
    <location>
        <begin position="105"/>
        <end position="122"/>
    </location>
</feature>
<evidence type="ECO:0000256" key="4">
    <source>
        <dbReference type="SAM" id="Phobius"/>
    </source>
</evidence>
<gene>
    <name evidence="6" type="ORF">NBRC116591_18930</name>
</gene>
<feature type="transmembrane region" description="Helical" evidence="4">
    <location>
        <begin position="181"/>
        <end position="199"/>
    </location>
</feature>
<feature type="transmembrane region" description="Helical" evidence="4">
    <location>
        <begin position="370"/>
        <end position="389"/>
    </location>
</feature>
<dbReference type="Proteomes" id="UP001465153">
    <property type="component" value="Unassembled WGS sequence"/>
</dbReference>
<evidence type="ECO:0000256" key="2">
    <source>
        <dbReference type="ARBA" id="ARBA00022989"/>
    </source>
</evidence>
<feature type="transmembrane region" description="Helical" evidence="4">
    <location>
        <begin position="238"/>
        <end position="262"/>
    </location>
</feature>
<feature type="transmembrane region" description="Helical" evidence="4">
    <location>
        <begin position="45"/>
        <end position="69"/>
    </location>
</feature>
<dbReference type="CDD" id="cd07989">
    <property type="entry name" value="LPLAT_AGPAT-like"/>
    <property type="match status" value="1"/>
</dbReference>
<dbReference type="InterPro" id="IPR045851">
    <property type="entry name" value="AMP-bd_C_sf"/>
</dbReference>
<feature type="transmembrane region" description="Helical" evidence="4">
    <location>
        <begin position="329"/>
        <end position="350"/>
    </location>
</feature>
<feature type="transmembrane region" description="Helical" evidence="4">
    <location>
        <begin position="142"/>
        <end position="161"/>
    </location>
</feature>
<dbReference type="InterPro" id="IPR002123">
    <property type="entry name" value="Plipid/glycerol_acylTrfase"/>
</dbReference>
<dbReference type="InterPro" id="IPR020845">
    <property type="entry name" value="AMP-binding_CS"/>
</dbReference>
<feature type="transmembrane region" description="Helical" evidence="4">
    <location>
        <begin position="676"/>
        <end position="696"/>
    </location>
</feature>
<dbReference type="InterPro" id="IPR042099">
    <property type="entry name" value="ANL_N_sf"/>
</dbReference>
<reference evidence="6 7" key="1">
    <citation type="submission" date="2024-04" db="EMBL/GenBank/DDBJ databases">
        <title>Draft genome sequence of Sessilibacter corallicola NBRC 116591.</title>
        <authorList>
            <person name="Miyakawa T."/>
            <person name="Kusuya Y."/>
            <person name="Miura T."/>
        </authorList>
    </citation>
    <scope>NUCLEOTIDE SEQUENCE [LARGE SCALE GENOMIC DNA]</scope>
    <source>
        <strain evidence="6 7">KU-00831-HH</strain>
    </source>
</reference>
<dbReference type="PROSITE" id="PS00455">
    <property type="entry name" value="AMP_BINDING"/>
    <property type="match status" value="1"/>
</dbReference>
<dbReference type="InterPro" id="IPR050237">
    <property type="entry name" value="ATP-dep_AMP-bd_enzyme"/>
</dbReference>
<dbReference type="SMART" id="SM00563">
    <property type="entry name" value="PlsC"/>
    <property type="match status" value="1"/>
</dbReference>
<feature type="transmembrane region" description="Helical" evidence="4">
    <location>
        <begin position="306"/>
        <end position="323"/>
    </location>
</feature>
<evidence type="ECO:0000259" key="5">
    <source>
        <dbReference type="SMART" id="SM00563"/>
    </source>
</evidence>